<gene>
    <name evidence="2" type="ORF">COV74_01275</name>
</gene>
<dbReference type="InterPro" id="IPR013324">
    <property type="entry name" value="RNA_pol_sigma_r3/r4-like"/>
</dbReference>
<protein>
    <recommendedName>
        <fullName evidence="1">RNA polymerase sigma factor 70 region 4 type 2 domain-containing protein</fullName>
    </recommendedName>
</protein>
<feature type="domain" description="RNA polymerase sigma factor 70 region 4 type 2" evidence="1">
    <location>
        <begin position="127"/>
        <end position="165"/>
    </location>
</feature>
<name>A0A2H0LS44_9BACT</name>
<reference evidence="2 3" key="1">
    <citation type="submission" date="2017-09" db="EMBL/GenBank/DDBJ databases">
        <title>Depth-based differentiation of microbial function through sediment-hosted aquifers and enrichment of novel symbionts in the deep terrestrial subsurface.</title>
        <authorList>
            <person name="Probst A.J."/>
            <person name="Ladd B."/>
            <person name="Jarett J.K."/>
            <person name="Geller-Mcgrath D.E."/>
            <person name="Sieber C.M."/>
            <person name="Emerson J.B."/>
            <person name="Anantharaman K."/>
            <person name="Thomas B.C."/>
            <person name="Malmstrom R."/>
            <person name="Stieglmeier M."/>
            <person name="Klingl A."/>
            <person name="Woyke T."/>
            <person name="Ryan C.M."/>
            <person name="Banfield J.F."/>
        </authorList>
    </citation>
    <scope>NUCLEOTIDE SEQUENCE [LARGE SCALE GENOMIC DNA]</scope>
    <source>
        <strain evidence="2">CG11_big_fil_rev_8_21_14_0_20_45_26</strain>
    </source>
</reference>
<dbReference type="AlphaFoldDB" id="A0A2H0LS44"/>
<dbReference type="Proteomes" id="UP000230859">
    <property type="component" value="Unassembled WGS sequence"/>
</dbReference>
<evidence type="ECO:0000313" key="2">
    <source>
        <dbReference type="EMBL" id="PIQ87181.1"/>
    </source>
</evidence>
<dbReference type="InterPro" id="IPR036388">
    <property type="entry name" value="WH-like_DNA-bd_sf"/>
</dbReference>
<dbReference type="Gene3D" id="1.10.10.10">
    <property type="entry name" value="Winged helix-like DNA-binding domain superfamily/Winged helix DNA-binding domain"/>
    <property type="match status" value="2"/>
</dbReference>
<dbReference type="GO" id="GO:0016987">
    <property type="term" value="F:sigma factor activity"/>
    <property type="evidence" value="ECO:0007669"/>
    <property type="project" value="InterPro"/>
</dbReference>
<dbReference type="InterPro" id="IPR013249">
    <property type="entry name" value="RNA_pol_sigma70_r4_t2"/>
</dbReference>
<dbReference type="GO" id="GO:0003677">
    <property type="term" value="F:DNA binding"/>
    <property type="evidence" value="ECO:0007669"/>
    <property type="project" value="InterPro"/>
</dbReference>
<proteinExistence type="predicted"/>
<organism evidence="2 3">
    <name type="scientific">Candidatus Abzuiibacterium crystallinum</name>
    <dbReference type="NCBI Taxonomy" id="1974748"/>
    <lineage>
        <taxon>Bacteria</taxon>
        <taxon>Pseudomonadati</taxon>
        <taxon>Candidatus Omnitrophota</taxon>
        <taxon>Candidatus Abzuiibacterium</taxon>
    </lineage>
</organism>
<evidence type="ECO:0000313" key="3">
    <source>
        <dbReference type="Proteomes" id="UP000230859"/>
    </source>
</evidence>
<dbReference type="GO" id="GO:0006352">
    <property type="term" value="P:DNA-templated transcription initiation"/>
    <property type="evidence" value="ECO:0007669"/>
    <property type="project" value="InterPro"/>
</dbReference>
<evidence type="ECO:0000259" key="1">
    <source>
        <dbReference type="Pfam" id="PF08281"/>
    </source>
</evidence>
<dbReference type="Pfam" id="PF08281">
    <property type="entry name" value="Sigma70_r4_2"/>
    <property type="match status" value="1"/>
</dbReference>
<dbReference type="EMBL" id="PCVY01000016">
    <property type="protein sequence ID" value="PIQ87181.1"/>
    <property type="molecule type" value="Genomic_DNA"/>
</dbReference>
<accession>A0A2H0LS44</accession>
<comment type="caution">
    <text evidence="2">The sequence shown here is derived from an EMBL/GenBank/DDBJ whole genome shotgun (WGS) entry which is preliminary data.</text>
</comment>
<dbReference type="SUPFAM" id="SSF88659">
    <property type="entry name" value="Sigma3 and sigma4 domains of RNA polymerase sigma factors"/>
    <property type="match status" value="2"/>
</dbReference>
<sequence>MRVENDRSFDPLSRFEQNARDKLAAEKSPLDELLAEEEEAKQLRARHIERRRLAFVLKKANLTAKLEQCFLLLYVQNFTVAQAAKILGVSNVRVRQMRIKLKTVLLKAAGYVGRNPKRGHLDRPQNMTRNQRRIWRLKHREGLPSKEIAAHLGISLRAVNMVLRRVK</sequence>